<evidence type="ECO:0000313" key="3">
    <source>
        <dbReference type="Proteomes" id="UP000319804"/>
    </source>
</evidence>
<dbReference type="InterPro" id="IPR053144">
    <property type="entry name" value="Acetyltransferase_Butenolide"/>
</dbReference>
<proteinExistence type="predicted"/>
<reference evidence="2 3" key="1">
    <citation type="submission" date="2019-06" db="EMBL/GenBank/DDBJ databases">
        <title>Sequencing the genomes of 1000 actinobacteria strains.</title>
        <authorList>
            <person name="Klenk H.-P."/>
        </authorList>
    </citation>
    <scope>NUCLEOTIDE SEQUENCE [LARGE SCALE GENOMIC DNA]</scope>
    <source>
        <strain evidence="2 3">DSM 20427</strain>
    </source>
</reference>
<dbReference type="OrthoDB" id="3216107at2"/>
<keyword evidence="3" id="KW-1185">Reference proteome</keyword>
<comment type="caution">
    <text evidence="2">The sequence shown here is derived from an EMBL/GenBank/DDBJ whole genome shotgun (WGS) entry which is preliminary data.</text>
</comment>
<dbReference type="InterPro" id="IPR016181">
    <property type="entry name" value="Acyl_CoA_acyltransferase"/>
</dbReference>
<dbReference type="EMBL" id="VFPS01000006">
    <property type="protein sequence ID" value="TQM90847.1"/>
    <property type="molecule type" value="Genomic_DNA"/>
</dbReference>
<dbReference type="RefSeq" id="WP_141380048.1">
    <property type="nucleotide sequence ID" value="NZ_BJNA01000014.1"/>
</dbReference>
<protein>
    <submittedName>
        <fullName evidence="2">Acetyltransferase (GNAT) family protein</fullName>
    </submittedName>
</protein>
<evidence type="ECO:0000259" key="1">
    <source>
        <dbReference type="PROSITE" id="PS51186"/>
    </source>
</evidence>
<dbReference type="Proteomes" id="UP000319804">
    <property type="component" value="Unassembled WGS sequence"/>
</dbReference>
<dbReference type="CDD" id="cd04301">
    <property type="entry name" value="NAT_SF"/>
    <property type="match status" value="1"/>
</dbReference>
<dbReference type="GO" id="GO:0016747">
    <property type="term" value="F:acyltransferase activity, transferring groups other than amino-acyl groups"/>
    <property type="evidence" value="ECO:0007669"/>
    <property type="project" value="InterPro"/>
</dbReference>
<dbReference type="PROSITE" id="PS51186">
    <property type="entry name" value="GNAT"/>
    <property type="match status" value="1"/>
</dbReference>
<feature type="domain" description="N-acetyltransferase" evidence="1">
    <location>
        <begin position="1"/>
        <end position="135"/>
    </location>
</feature>
<accession>A0A4Y3UKE0</accession>
<organism evidence="2 3">
    <name type="scientific">Microbacterium lacticum</name>
    <dbReference type="NCBI Taxonomy" id="33885"/>
    <lineage>
        <taxon>Bacteria</taxon>
        <taxon>Bacillati</taxon>
        <taxon>Actinomycetota</taxon>
        <taxon>Actinomycetes</taxon>
        <taxon>Micrococcales</taxon>
        <taxon>Microbacteriaceae</taxon>
        <taxon>Microbacterium</taxon>
    </lineage>
</organism>
<name>A0A4Y3UKE0_9MICO</name>
<keyword evidence="2" id="KW-0808">Transferase</keyword>
<dbReference type="AlphaFoldDB" id="A0A4Y3UKE0"/>
<dbReference type="PANTHER" id="PTHR43233:SF1">
    <property type="entry name" value="FAMILY N-ACETYLTRANSFERASE, PUTATIVE (AFU_ORTHOLOGUE AFUA_6G03350)-RELATED"/>
    <property type="match status" value="1"/>
</dbReference>
<sequence>MDYDLDDDPSRIQPDVVWGWLSTEAYWGRQRSRADVETRISGAWRVAGAYRRDTGEQVGFARAVSDGVNFAYLADVFVIDAHRGHGLGKRLVKLMVDDGPGSSFRWVLFTSDAHGLYRLFGFAAPDDTALVRPAR</sequence>
<dbReference type="Gene3D" id="3.40.630.30">
    <property type="match status" value="1"/>
</dbReference>
<dbReference type="Pfam" id="PF00583">
    <property type="entry name" value="Acetyltransf_1"/>
    <property type="match status" value="1"/>
</dbReference>
<gene>
    <name evidence="2" type="ORF">FHX68_2693</name>
</gene>
<dbReference type="InterPro" id="IPR000182">
    <property type="entry name" value="GNAT_dom"/>
</dbReference>
<dbReference type="PANTHER" id="PTHR43233">
    <property type="entry name" value="FAMILY N-ACETYLTRANSFERASE, PUTATIVE (AFU_ORTHOLOGUE AFUA_6G03350)-RELATED"/>
    <property type="match status" value="1"/>
</dbReference>
<dbReference type="SUPFAM" id="SSF55729">
    <property type="entry name" value="Acyl-CoA N-acyltransferases (Nat)"/>
    <property type="match status" value="1"/>
</dbReference>
<evidence type="ECO:0000313" key="2">
    <source>
        <dbReference type="EMBL" id="TQM90847.1"/>
    </source>
</evidence>